<evidence type="ECO:0000256" key="2">
    <source>
        <dbReference type="ARBA" id="ARBA00022618"/>
    </source>
</evidence>
<reference evidence="8" key="1">
    <citation type="submission" date="2016-06" db="EMBL/GenBank/DDBJ databases">
        <authorList>
            <person name="Cuomo C."/>
            <person name="Litvintseva A."/>
            <person name="Heitman J."/>
            <person name="Chen Y."/>
            <person name="Sun S."/>
            <person name="Springer D."/>
            <person name="Dromer F."/>
            <person name="Young S."/>
            <person name="Zeng Q."/>
            <person name="Chapman S."/>
            <person name="Gujja S."/>
            <person name="Saif S."/>
            <person name="Birren B."/>
        </authorList>
    </citation>
    <scope>NUCLEOTIDE SEQUENCE</scope>
    <source>
        <strain evidence="8">CBS 7841</strain>
    </source>
</reference>
<feature type="domain" description="Anaphase-promoting complex subunit 4 long" evidence="7">
    <location>
        <begin position="207"/>
        <end position="404"/>
    </location>
</feature>
<keyword evidence="5" id="KW-0131">Cell cycle</keyword>
<evidence type="ECO:0000256" key="1">
    <source>
        <dbReference type="ARBA" id="ARBA00016067"/>
    </source>
</evidence>
<protein>
    <recommendedName>
        <fullName evidence="1">Anaphase-promoting complex subunit 4</fullName>
    </recommendedName>
</protein>
<proteinExistence type="predicted"/>
<keyword evidence="9" id="KW-1185">Reference proteome</keyword>
<dbReference type="GO" id="GO:0005680">
    <property type="term" value="C:anaphase-promoting complex"/>
    <property type="evidence" value="ECO:0007669"/>
    <property type="project" value="InterPro"/>
</dbReference>
<dbReference type="PANTHER" id="PTHR13260:SF0">
    <property type="entry name" value="ANAPHASE-PROMOTING COMPLEX SUBUNIT 4"/>
    <property type="match status" value="1"/>
</dbReference>
<evidence type="ECO:0000313" key="9">
    <source>
        <dbReference type="Proteomes" id="UP000094043"/>
    </source>
</evidence>
<dbReference type="AlphaFoldDB" id="A0AAJ8JQ76"/>
<evidence type="ECO:0000256" key="4">
    <source>
        <dbReference type="ARBA" id="ARBA00022786"/>
    </source>
</evidence>
<dbReference type="RefSeq" id="XP_066067180.1">
    <property type="nucleotide sequence ID" value="XM_066211083.1"/>
</dbReference>
<dbReference type="GO" id="GO:0070979">
    <property type="term" value="P:protein K11-linked ubiquitination"/>
    <property type="evidence" value="ECO:0007669"/>
    <property type="project" value="TreeGrafter"/>
</dbReference>
<keyword evidence="3" id="KW-0498">Mitosis</keyword>
<evidence type="ECO:0000256" key="3">
    <source>
        <dbReference type="ARBA" id="ARBA00022776"/>
    </source>
</evidence>
<dbReference type="Pfam" id="PF12896">
    <property type="entry name" value="ANAPC4"/>
    <property type="match status" value="1"/>
</dbReference>
<sequence>MDLVVLLSPLLTSEATTKPHQPFFRALGGIKGKNKDERKTRVSLWRSGQGDKVWEVEVGGRVGGMAWMESGLYLSTLVISSHGKTIDTLSVHSGEVARSTPIELDVPELSDGQWIDMYYPPATLEWEKPLNGSAMAIIDSLPKVTPVEPPKPVSTMPFMRPKDGIQAKASLHPLLLTFPSLLPSNPPVPPVVLQIQTSYPSSISLLTGTLPLSTRPTREVLSLAQMSDRMLVLLDTALRGFENVEAAFRECEKQTMIHREDLETSGKQQGVSIADVHADMFRFLMTGRTGVVVSEWLGSRMTPRTIAKWDTILDTSYKNIQKLISQSIYPALERILLLLEDMRGWSLTPRFKNLLPATMEVLIQERMNMVAGLGKLVEKMRLSAQHEMLAAAEFIKWLKYESSRIIIQDRSTDEPPFATYDLKLVWSFMQNGFVNSPFRYHFPDLLDRPPKDQLPNEIVTKLNERPQLKSLNQALREMITCLQKMPGNDKQSANMSATDNQNLSMSLSLVMEDVSESFALGPNDSVDLSFASSIETVAQRDRLEEEPKSVRLLEKEPWVWMNSVIKSCETLIREVVTVSEGEKEDDRGLWKWDGLRDVRDANESRWMALVSSAQGQNSQLSLICHRPSEQNKTFLAAFKLIDENEAAECLAIQFLDDEEVVLFLQQTINQQCHLVTIRYKDLLADMWSVPLQMDYWTVQDLVKLGQSETFKSRPLPIARSRPLASHPTNIRAHRSNASIALNGRKGRRFGCIYVESEEGREVEVLDFDANEDDSENEEMDDGENE</sequence>
<dbReference type="GO" id="GO:0034399">
    <property type="term" value="C:nuclear periphery"/>
    <property type="evidence" value="ECO:0007669"/>
    <property type="project" value="TreeGrafter"/>
</dbReference>
<name>A0AAJ8JQ76_9TREE</name>
<keyword evidence="2" id="KW-0132">Cell division</keyword>
<evidence type="ECO:0000259" key="7">
    <source>
        <dbReference type="Pfam" id="PF12896"/>
    </source>
</evidence>
<accession>A0AAJ8JQ76</accession>
<reference evidence="8" key="2">
    <citation type="journal article" date="2022" name="Elife">
        <title>Obligate sexual reproduction of a homothallic fungus closely related to the Cryptococcus pathogenic species complex.</title>
        <authorList>
            <person name="Passer A.R."/>
            <person name="Clancey S.A."/>
            <person name="Shea T."/>
            <person name="David-Palma M."/>
            <person name="Averette A.F."/>
            <person name="Boekhout T."/>
            <person name="Porcel B.M."/>
            <person name="Nowrousian M."/>
            <person name="Cuomo C.A."/>
            <person name="Sun S."/>
            <person name="Heitman J."/>
            <person name="Coelho M.A."/>
        </authorList>
    </citation>
    <scope>NUCLEOTIDE SEQUENCE</scope>
    <source>
        <strain evidence="8">CBS 7841</strain>
    </source>
</reference>
<dbReference type="PANTHER" id="PTHR13260">
    <property type="entry name" value="ANAPHASE PROMOTING COMPLEX SUBUNIT 4 APC4"/>
    <property type="match status" value="1"/>
</dbReference>
<dbReference type="InterPro" id="IPR024789">
    <property type="entry name" value="APC4"/>
</dbReference>
<reference evidence="8" key="3">
    <citation type="submission" date="2024-01" db="EMBL/GenBank/DDBJ databases">
        <authorList>
            <person name="Coelho M.A."/>
            <person name="David-Palma M."/>
            <person name="Shea T."/>
            <person name="Sun S."/>
            <person name="Cuomo C.A."/>
            <person name="Heitman J."/>
        </authorList>
    </citation>
    <scope>NUCLEOTIDE SEQUENCE</scope>
    <source>
        <strain evidence="8">CBS 7841</strain>
    </source>
</reference>
<evidence type="ECO:0000313" key="8">
    <source>
        <dbReference type="EMBL" id="WVN86480.1"/>
    </source>
</evidence>
<dbReference type="InterPro" id="IPR024790">
    <property type="entry name" value="APC4_long_dom"/>
</dbReference>
<keyword evidence="4" id="KW-0833">Ubl conjugation pathway</keyword>
<dbReference type="Proteomes" id="UP000094043">
    <property type="component" value="Chromosome 2"/>
</dbReference>
<feature type="region of interest" description="Disordered" evidence="6">
    <location>
        <begin position="765"/>
        <end position="785"/>
    </location>
</feature>
<dbReference type="GO" id="GO:0031145">
    <property type="term" value="P:anaphase-promoting complex-dependent catabolic process"/>
    <property type="evidence" value="ECO:0007669"/>
    <property type="project" value="InterPro"/>
</dbReference>
<dbReference type="GO" id="GO:0051301">
    <property type="term" value="P:cell division"/>
    <property type="evidence" value="ECO:0007669"/>
    <property type="project" value="UniProtKB-KW"/>
</dbReference>
<dbReference type="GeneID" id="91085857"/>
<gene>
    <name evidence="8" type="ORF">L203_101644</name>
</gene>
<dbReference type="EMBL" id="CP143785">
    <property type="protein sequence ID" value="WVN86480.1"/>
    <property type="molecule type" value="Genomic_DNA"/>
</dbReference>
<dbReference type="KEGG" id="cdep:91085857"/>
<evidence type="ECO:0000256" key="6">
    <source>
        <dbReference type="SAM" id="MobiDB-lite"/>
    </source>
</evidence>
<organism evidence="8 9">
    <name type="scientific">Cryptococcus depauperatus CBS 7841</name>
    <dbReference type="NCBI Taxonomy" id="1295531"/>
    <lineage>
        <taxon>Eukaryota</taxon>
        <taxon>Fungi</taxon>
        <taxon>Dikarya</taxon>
        <taxon>Basidiomycota</taxon>
        <taxon>Agaricomycotina</taxon>
        <taxon>Tremellomycetes</taxon>
        <taxon>Tremellales</taxon>
        <taxon>Cryptococcaceae</taxon>
        <taxon>Cryptococcus</taxon>
    </lineage>
</organism>
<evidence type="ECO:0000256" key="5">
    <source>
        <dbReference type="ARBA" id="ARBA00023306"/>
    </source>
</evidence>